<dbReference type="PANTHER" id="PTHR48049">
    <property type="entry name" value="GLYCOSYLTRANSFERASE"/>
    <property type="match status" value="1"/>
</dbReference>
<dbReference type="EMBL" id="MU228877">
    <property type="protein sequence ID" value="KAG6621015.1"/>
    <property type="molecule type" value="Genomic_DNA"/>
</dbReference>
<organism evidence="2 3">
    <name type="scientific">Carya illinoinensis</name>
    <name type="common">Pecan</name>
    <dbReference type="NCBI Taxonomy" id="32201"/>
    <lineage>
        <taxon>Eukaryota</taxon>
        <taxon>Viridiplantae</taxon>
        <taxon>Streptophyta</taxon>
        <taxon>Embryophyta</taxon>
        <taxon>Tracheophyta</taxon>
        <taxon>Spermatophyta</taxon>
        <taxon>Magnoliopsida</taxon>
        <taxon>eudicotyledons</taxon>
        <taxon>Gunneridae</taxon>
        <taxon>Pentapetalae</taxon>
        <taxon>rosids</taxon>
        <taxon>fabids</taxon>
        <taxon>Fagales</taxon>
        <taxon>Juglandaceae</taxon>
        <taxon>Carya</taxon>
    </lineage>
</organism>
<gene>
    <name evidence="2" type="ORF">I3842_Q044300</name>
</gene>
<dbReference type="InterPro" id="IPR050481">
    <property type="entry name" value="UDP-glycosyltransf_plant"/>
</dbReference>
<dbReference type="AlphaFoldDB" id="A0A921ZZH5"/>
<dbReference type="GO" id="GO:0035251">
    <property type="term" value="F:UDP-glucosyltransferase activity"/>
    <property type="evidence" value="ECO:0007669"/>
    <property type="project" value="InterPro"/>
</dbReference>
<dbReference type="Proteomes" id="UP000811246">
    <property type="component" value="Unassembled WGS sequence"/>
</dbReference>
<keyword evidence="1" id="KW-0328">Glycosyltransferase</keyword>
<comment type="caution">
    <text evidence="2">The sequence shown here is derived from an EMBL/GenBank/DDBJ whole genome shotgun (WGS) entry which is preliminary data.</text>
</comment>
<evidence type="ECO:0000313" key="3">
    <source>
        <dbReference type="Proteomes" id="UP000811246"/>
    </source>
</evidence>
<keyword evidence="1" id="KW-0808">Transferase</keyword>
<accession>A0A921ZZH5</accession>
<evidence type="ECO:0008006" key="4">
    <source>
        <dbReference type="Google" id="ProtNLM"/>
    </source>
</evidence>
<name>A0A921ZZH5_CARIL</name>
<reference evidence="2" key="1">
    <citation type="submission" date="2021-01" db="EMBL/GenBank/DDBJ databases">
        <authorList>
            <person name="Lovell J.T."/>
            <person name="Bentley N."/>
            <person name="Bhattarai G."/>
            <person name="Jenkins J.W."/>
            <person name="Sreedasyam A."/>
            <person name="Alarcon Y."/>
            <person name="Bock C."/>
            <person name="Boston L."/>
            <person name="Carlson J."/>
            <person name="Cervantes K."/>
            <person name="Clermont K."/>
            <person name="Krom N."/>
            <person name="Kubenka K."/>
            <person name="Mamidi S."/>
            <person name="Mattison C."/>
            <person name="Monteros M."/>
            <person name="Pisani C."/>
            <person name="Plott C."/>
            <person name="Rajasekar S."/>
            <person name="Rhein H.S."/>
            <person name="Rohla C."/>
            <person name="Song M."/>
            <person name="Hilaire R.S."/>
            <person name="Shu S."/>
            <person name="Wells L."/>
            <person name="Wang X."/>
            <person name="Webber J."/>
            <person name="Heerema R.J."/>
            <person name="Klein P."/>
            <person name="Conner P."/>
            <person name="Grauke L."/>
            <person name="Grimwood J."/>
            <person name="Schmutz J."/>
            <person name="Randall J.J."/>
        </authorList>
    </citation>
    <scope>NUCLEOTIDE SEQUENCE</scope>
    <source>
        <tissue evidence="2">Leaf</tissue>
    </source>
</reference>
<proteinExistence type="predicted"/>
<evidence type="ECO:0000313" key="2">
    <source>
        <dbReference type="EMBL" id="KAG6621015.1"/>
    </source>
</evidence>
<dbReference type="FunFam" id="3.40.50.2000:FF:000088">
    <property type="entry name" value="Glycosyltransferase"/>
    <property type="match status" value="1"/>
</dbReference>
<evidence type="ECO:0000256" key="1">
    <source>
        <dbReference type="ARBA" id="ARBA00022676"/>
    </source>
</evidence>
<dbReference type="PANTHER" id="PTHR48049:SF60">
    <property type="entry name" value="UDP-GLYCOSYLTRANSFERASE 91B1"/>
    <property type="match status" value="1"/>
</dbReference>
<protein>
    <recommendedName>
        <fullName evidence="4">UDP-rhamnose:rhamnosyltransferase 1</fullName>
    </recommendedName>
</protein>
<sequence length="264" mass="29836">MAETNKLHIAMFPWLAFGHIIPFLELGKLIARKGHHVSFISTPRNIERLPKISPDIAPSINLVKLPLPHVENLPENAEATMDVPYHIIPYLKRAHDGLQEPLSRFLESSTPDWIIHDFAPHWLPPIAAKLGIPRVFFSVIRAASLCFFGPLNFSKGYARTEPEHFTVTPKWVPFPSKIAFRIFEAKKILDGFDENASGVSDWFRFITVASGADAVATKTCMEIEAEWLKLLGDLYEMPVIPTGLLPPSAQESGKRERWHLGYYC</sequence>